<dbReference type="Pfam" id="PF02219">
    <property type="entry name" value="MTHFR"/>
    <property type="match status" value="1"/>
</dbReference>
<name>A0ABP7TF08_9ACTN</name>
<evidence type="ECO:0000256" key="5">
    <source>
        <dbReference type="ARBA" id="ARBA00022827"/>
    </source>
</evidence>
<reference evidence="10" key="1">
    <citation type="journal article" date="2019" name="Int. J. Syst. Evol. Microbiol.">
        <title>The Global Catalogue of Microorganisms (GCM) 10K type strain sequencing project: providing services to taxonomists for standard genome sequencing and annotation.</title>
        <authorList>
            <consortium name="The Broad Institute Genomics Platform"/>
            <consortium name="The Broad Institute Genome Sequencing Center for Infectious Disease"/>
            <person name="Wu L."/>
            <person name="Ma J."/>
        </authorList>
    </citation>
    <scope>NUCLEOTIDE SEQUENCE [LARGE SCALE GENOMIC DNA]</scope>
    <source>
        <strain evidence="10">JCM 16924</strain>
    </source>
</reference>
<dbReference type="InterPro" id="IPR029041">
    <property type="entry name" value="FAD-linked_oxidoreductase-like"/>
</dbReference>
<evidence type="ECO:0000256" key="7">
    <source>
        <dbReference type="ARBA" id="ARBA00048628"/>
    </source>
</evidence>
<dbReference type="SUPFAM" id="SSF51730">
    <property type="entry name" value="FAD-linked oxidoreductase"/>
    <property type="match status" value="1"/>
</dbReference>
<keyword evidence="5 8" id="KW-0274">FAD</keyword>
<dbReference type="Proteomes" id="UP001500456">
    <property type="component" value="Unassembled WGS sequence"/>
</dbReference>
<evidence type="ECO:0000256" key="6">
    <source>
        <dbReference type="ARBA" id="ARBA00023002"/>
    </source>
</evidence>
<evidence type="ECO:0000256" key="4">
    <source>
        <dbReference type="ARBA" id="ARBA00022630"/>
    </source>
</evidence>
<sequence length="274" mass="29633">MIADHSIEITGKDVAALGRVAAHFAPGTAVNVTYLGNESLSARIEACRAAREHGFRPVPHLSARRITGEAELRQFLSALRDVGTNEEVFVIGGDPPEPLGPYDDALALIRTGLLQEYGVRHVGITGYPEGHPHIDDSALWDALEHKIAAVTEQSMRVSVTTQFGFTSETVIQWIELVRRRGITVPIRVGVPGPASVKRLLGYARRFGVKSSAGIVGKYGISLTRLVGSAGPDRFIDSLASRLTPDHGPVLVHFYTFGDPAATAAWVSARKKRIR</sequence>
<dbReference type="EMBL" id="BAAAZX010000037">
    <property type="protein sequence ID" value="GAA4024995.1"/>
    <property type="molecule type" value="Genomic_DNA"/>
</dbReference>
<comment type="pathway">
    <text evidence="2 8">One-carbon metabolism; tetrahydrofolate interconversion.</text>
</comment>
<comment type="catalytic activity">
    <reaction evidence="7">
        <text>(6S)-5-methyl-5,6,7,8-tetrahydrofolate + NAD(+) = (6R)-5,10-methylene-5,6,7,8-tetrahydrofolate + NADH + H(+)</text>
        <dbReference type="Rhea" id="RHEA:19821"/>
        <dbReference type="ChEBI" id="CHEBI:15378"/>
        <dbReference type="ChEBI" id="CHEBI:15636"/>
        <dbReference type="ChEBI" id="CHEBI:18608"/>
        <dbReference type="ChEBI" id="CHEBI:57540"/>
        <dbReference type="ChEBI" id="CHEBI:57945"/>
        <dbReference type="EC" id="1.5.1.54"/>
    </reaction>
    <physiologicalReaction direction="right-to-left" evidence="7">
        <dbReference type="Rhea" id="RHEA:19823"/>
    </physiologicalReaction>
</comment>
<evidence type="ECO:0000256" key="8">
    <source>
        <dbReference type="RuleBase" id="RU003862"/>
    </source>
</evidence>
<keyword evidence="10" id="KW-1185">Reference proteome</keyword>
<organism evidence="9 10">
    <name type="scientific">Streptomyces plumbiresistens</name>
    <dbReference type="NCBI Taxonomy" id="511811"/>
    <lineage>
        <taxon>Bacteria</taxon>
        <taxon>Bacillati</taxon>
        <taxon>Actinomycetota</taxon>
        <taxon>Actinomycetes</taxon>
        <taxon>Kitasatosporales</taxon>
        <taxon>Streptomycetaceae</taxon>
        <taxon>Streptomyces</taxon>
    </lineage>
</organism>
<comment type="similarity">
    <text evidence="3 8">Belongs to the methylenetetrahydrofolate reductase family.</text>
</comment>
<evidence type="ECO:0000256" key="1">
    <source>
        <dbReference type="ARBA" id="ARBA00001974"/>
    </source>
</evidence>
<dbReference type="InterPro" id="IPR003171">
    <property type="entry name" value="Mehydrof_redctse-like"/>
</dbReference>
<keyword evidence="6 8" id="KW-0560">Oxidoreductase</keyword>
<evidence type="ECO:0000256" key="3">
    <source>
        <dbReference type="ARBA" id="ARBA00006743"/>
    </source>
</evidence>
<evidence type="ECO:0000313" key="9">
    <source>
        <dbReference type="EMBL" id="GAA4024995.1"/>
    </source>
</evidence>
<comment type="cofactor">
    <cofactor evidence="1 8">
        <name>FAD</name>
        <dbReference type="ChEBI" id="CHEBI:57692"/>
    </cofactor>
</comment>
<evidence type="ECO:0000313" key="10">
    <source>
        <dbReference type="Proteomes" id="UP001500456"/>
    </source>
</evidence>
<keyword evidence="4 8" id="KW-0285">Flavoprotein</keyword>
<dbReference type="PANTHER" id="PTHR45754">
    <property type="entry name" value="METHYLENETETRAHYDROFOLATE REDUCTASE"/>
    <property type="match status" value="1"/>
</dbReference>
<accession>A0ABP7TF08</accession>
<gene>
    <name evidence="9" type="ORF">GCM10022232_83020</name>
</gene>
<dbReference type="PANTHER" id="PTHR45754:SF3">
    <property type="entry name" value="METHYLENETETRAHYDROFOLATE REDUCTASE (NADPH)"/>
    <property type="match status" value="1"/>
</dbReference>
<proteinExistence type="inferred from homology"/>
<dbReference type="Gene3D" id="3.20.20.220">
    <property type="match status" value="1"/>
</dbReference>
<protein>
    <recommendedName>
        <fullName evidence="8">Methylenetetrahydrofolate reductase</fullName>
    </recommendedName>
</protein>
<evidence type="ECO:0000256" key="2">
    <source>
        <dbReference type="ARBA" id="ARBA00004777"/>
    </source>
</evidence>
<comment type="caution">
    <text evidence="9">The sequence shown here is derived from an EMBL/GenBank/DDBJ whole genome shotgun (WGS) entry which is preliminary data.</text>
</comment>